<protein>
    <recommendedName>
        <fullName evidence="2">EamA domain-containing protein</fullName>
    </recommendedName>
</protein>
<name>B1YDF4_PYRNV</name>
<feature type="domain" description="EamA" evidence="2">
    <location>
        <begin position="129"/>
        <end position="250"/>
    </location>
</feature>
<gene>
    <name evidence="3" type="ordered locus">Tneu_0880</name>
</gene>
<dbReference type="Pfam" id="PF00892">
    <property type="entry name" value="EamA"/>
    <property type="match status" value="1"/>
</dbReference>
<evidence type="ECO:0000313" key="3">
    <source>
        <dbReference type="EMBL" id="ACB39817.1"/>
    </source>
</evidence>
<dbReference type="KEGG" id="tne:Tneu_0880"/>
<dbReference type="SUPFAM" id="SSF103481">
    <property type="entry name" value="Multidrug resistance efflux transporter EmrE"/>
    <property type="match status" value="1"/>
</dbReference>
<dbReference type="HOGENOM" id="CLU_1060146_0_0_2"/>
<feature type="transmembrane region" description="Helical" evidence="1">
    <location>
        <begin position="95"/>
        <end position="119"/>
    </location>
</feature>
<evidence type="ECO:0000313" key="4">
    <source>
        <dbReference type="Proteomes" id="UP000001694"/>
    </source>
</evidence>
<dbReference type="RefSeq" id="WP_012350237.1">
    <property type="nucleotide sequence ID" value="NC_010525.1"/>
</dbReference>
<reference evidence="3" key="1">
    <citation type="submission" date="2008-03" db="EMBL/GenBank/DDBJ databases">
        <title>Complete sequence of Thermoproteus neutrophilus V24Sta.</title>
        <authorList>
            <consortium name="US DOE Joint Genome Institute"/>
            <person name="Copeland A."/>
            <person name="Lucas S."/>
            <person name="Lapidus A."/>
            <person name="Glavina del Rio T."/>
            <person name="Dalin E."/>
            <person name="Tice H."/>
            <person name="Bruce D."/>
            <person name="Goodwin L."/>
            <person name="Pitluck S."/>
            <person name="Sims D."/>
            <person name="Brettin T."/>
            <person name="Detter J.C."/>
            <person name="Han C."/>
            <person name="Kuske C.R."/>
            <person name="Schmutz J."/>
            <person name="Larimer F."/>
            <person name="Land M."/>
            <person name="Hauser L."/>
            <person name="Kyrpides N."/>
            <person name="Mikhailova N."/>
            <person name="Biddle J.F."/>
            <person name="Zhang Z."/>
            <person name="Fitz-Gibbon S.T."/>
            <person name="Lowe T.M."/>
            <person name="Saltikov C."/>
            <person name="House C.H."/>
            <person name="Richardson P."/>
        </authorList>
    </citation>
    <scope>NUCLEOTIDE SEQUENCE [LARGE SCALE GENOMIC DNA]</scope>
    <source>
        <strain evidence="3">V24Sta</strain>
    </source>
</reference>
<evidence type="ECO:0000256" key="1">
    <source>
        <dbReference type="SAM" id="Phobius"/>
    </source>
</evidence>
<dbReference type="Proteomes" id="UP000001694">
    <property type="component" value="Chromosome"/>
</dbReference>
<dbReference type="InterPro" id="IPR000620">
    <property type="entry name" value="EamA_dom"/>
</dbReference>
<dbReference type="GeneID" id="6164466"/>
<keyword evidence="1" id="KW-0472">Membrane</keyword>
<feature type="transmembrane region" description="Helical" evidence="1">
    <location>
        <begin position="211"/>
        <end position="228"/>
    </location>
</feature>
<evidence type="ECO:0000259" key="2">
    <source>
        <dbReference type="Pfam" id="PF00892"/>
    </source>
</evidence>
<keyword evidence="1" id="KW-0812">Transmembrane</keyword>
<dbReference type="AlphaFoldDB" id="B1YDF4"/>
<feature type="transmembrane region" description="Helical" evidence="1">
    <location>
        <begin position="55"/>
        <end position="75"/>
    </location>
</feature>
<dbReference type="STRING" id="444157.Tneu_0880"/>
<sequence>MLIPAVVAALAYGLAPVVYRPALECTGRMKALSFFSLFSMAAGLLLPMGQLSAAGLLYAASAALLGGLVGSWLYITSVKTGGPSVGNVSSSLYIVLLPVSAGRLHILPAAGLALLGIAVASWGGKGHRLGAVYGVAAAFVWTASLQLYARAVELMGPGLALVVRSAVVAAAGLLLGAGESHCRIGRLAAGGFLDSFVGFGSYTMAISKGDYVAATVVVSTYPLVTSLAERPFKARRALGAAIAFAGVYMALNTSQLSSV</sequence>
<keyword evidence="1" id="KW-1133">Transmembrane helix</keyword>
<feature type="transmembrane region" description="Helical" evidence="1">
    <location>
        <begin position="131"/>
        <end position="149"/>
    </location>
</feature>
<dbReference type="InterPro" id="IPR037185">
    <property type="entry name" value="EmrE-like"/>
</dbReference>
<dbReference type="GO" id="GO:0016020">
    <property type="term" value="C:membrane"/>
    <property type="evidence" value="ECO:0007669"/>
    <property type="project" value="InterPro"/>
</dbReference>
<feature type="transmembrane region" description="Helical" evidence="1">
    <location>
        <begin position="187"/>
        <end position="205"/>
    </location>
</feature>
<feature type="transmembrane region" description="Helical" evidence="1">
    <location>
        <begin position="29"/>
        <end position="48"/>
    </location>
</feature>
<dbReference type="EMBL" id="CP001014">
    <property type="protein sequence ID" value="ACB39817.1"/>
    <property type="molecule type" value="Genomic_DNA"/>
</dbReference>
<proteinExistence type="predicted"/>
<dbReference type="eggNOG" id="arCOG00277">
    <property type="taxonomic scope" value="Archaea"/>
</dbReference>
<keyword evidence="4" id="KW-1185">Reference proteome</keyword>
<accession>B1YDF4</accession>
<feature type="transmembrane region" description="Helical" evidence="1">
    <location>
        <begin position="155"/>
        <end position="175"/>
    </location>
</feature>
<organism evidence="3 4">
    <name type="scientific">Pyrobaculum neutrophilum (strain DSM 2338 / JCM 9278 / NBRC 100436 / V24Sta)</name>
    <name type="common">Thermoproteus neutrophilus</name>
    <dbReference type="NCBI Taxonomy" id="444157"/>
    <lineage>
        <taxon>Archaea</taxon>
        <taxon>Thermoproteota</taxon>
        <taxon>Thermoprotei</taxon>
        <taxon>Thermoproteales</taxon>
        <taxon>Thermoproteaceae</taxon>
        <taxon>Pyrobaculum</taxon>
    </lineage>
</organism>